<sequence length="90" mass="10868">MECFHSKRHRIEAPPCQKHKPERRRSTEKDRFSDNRRREVCTLKLCYCWKSSFPREERYPCKQASRVPRALCTQRRSLASCIKITNLNNI</sequence>
<organism evidence="2 3">
    <name type="scientific">Euplotes crassus</name>
    <dbReference type="NCBI Taxonomy" id="5936"/>
    <lineage>
        <taxon>Eukaryota</taxon>
        <taxon>Sar</taxon>
        <taxon>Alveolata</taxon>
        <taxon>Ciliophora</taxon>
        <taxon>Intramacronucleata</taxon>
        <taxon>Spirotrichea</taxon>
        <taxon>Hypotrichia</taxon>
        <taxon>Euplotida</taxon>
        <taxon>Euplotidae</taxon>
        <taxon>Moneuplotes</taxon>
    </lineage>
</organism>
<evidence type="ECO:0000313" key="2">
    <source>
        <dbReference type="EMBL" id="CAI2379937.1"/>
    </source>
</evidence>
<keyword evidence="3" id="KW-1185">Reference proteome</keyword>
<feature type="region of interest" description="Disordered" evidence="1">
    <location>
        <begin position="1"/>
        <end position="33"/>
    </location>
</feature>
<accession>A0AAD1XXA0</accession>
<feature type="compositionally biased region" description="Basic residues" evidence="1">
    <location>
        <begin position="1"/>
        <end position="10"/>
    </location>
</feature>
<feature type="compositionally biased region" description="Basic and acidic residues" evidence="1">
    <location>
        <begin position="24"/>
        <end position="33"/>
    </location>
</feature>
<comment type="caution">
    <text evidence="2">The sequence shown here is derived from an EMBL/GenBank/DDBJ whole genome shotgun (WGS) entry which is preliminary data.</text>
</comment>
<name>A0AAD1XXA0_EUPCR</name>
<dbReference type="EMBL" id="CAMPGE010021823">
    <property type="protein sequence ID" value="CAI2379937.1"/>
    <property type="molecule type" value="Genomic_DNA"/>
</dbReference>
<dbReference type="Proteomes" id="UP001295684">
    <property type="component" value="Unassembled WGS sequence"/>
</dbReference>
<evidence type="ECO:0000313" key="3">
    <source>
        <dbReference type="Proteomes" id="UP001295684"/>
    </source>
</evidence>
<gene>
    <name evidence="2" type="ORF">ECRASSUSDP1_LOCUS21360</name>
</gene>
<dbReference type="AlphaFoldDB" id="A0AAD1XXA0"/>
<reference evidence="2" key="1">
    <citation type="submission" date="2023-07" db="EMBL/GenBank/DDBJ databases">
        <authorList>
            <consortium name="AG Swart"/>
            <person name="Singh M."/>
            <person name="Singh A."/>
            <person name="Seah K."/>
            <person name="Emmerich C."/>
        </authorList>
    </citation>
    <scope>NUCLEOTIDE SEQUENCE</scope>
    <source>
        <strain evidence="2">DP1</strain>
    </source>
</reference>
<proteinExistence type="predicted"/>
<evidence type="ECO:0000256" key="1">
    <source>
        <dbReference type="SAM" id="MobiDB-lite"/>
    </source>
</evidence>
<protein>
    <submittedName>
        <fullName evidence="2">Uncharacterized protein</fullName>
    </submittedName>
</protein>